<proteinExistence type="predicted"/>
<evidence type="ECO:0000256" key="6">
    <source>
        <dbReference type="SAM" id="Phobius"/>
    </source>
</evidence>
<comment type="caution">
    <text evidence="7">The sequence shown here is derived from an EMBL/GenBank/DDBJ whole genome shotgun (WGS) entry which is preliminary data.</text>
</comment>
<dbReference type="PANTHER" id="PTHR33529">
    <property type="entry name" value="SLR0882 PROTEIN-RELATED"/>
    <property type="match status" value="1"/>
</dbReference>
<keyword evidence="2" id="KW-1003">Cell membrane</keyword>
<comment type="subcellular location">
    <subcellularLocation>
        <location evidence="1">Cell membrane</location>
        <topology evidence="1">Multi-pass membrane protein</topology>
    </subcellularLocation>
</comment>
<evidence type="ECO:0000256" key="3">
    <source>
        <dbReference type="ARBA" id="ARBA00022692"/>
    </source>
</evidence>
<sequence length="373" mass="39997">MILSAYVARRFLRTLLMIAAIFAAILFLIDIVEQIRRFSGEGIGLSGAAGLSALNIASSFYSILPLITVLAGIALFLNLSRSSELVAIRASGRSGIRVLAAPAVAAALAGILAVAIMNPVVAATTKRYDDAVTRIRSDGGQTVSLGDSGVWLRQALRSRAADGTETLGQVVIRATRANPEATTLYDATFMVFAPDQGPIRRIDAAEAHLQRGAWLLNDVKEWPLTDPNPEATARTIQTMNLPTDLTAARIRDSFGRPEAVPVWQLPAFINGLERAGFSAQRHRVWFQMELARPLLMAAMVAIAAVFTMRHMRGRKMGMLVLGAFGCGIGLFFLRNLAQVLGENGEIPAALAGWAPPIVALLFALGALLRLEDG</sequence>
<feature type="transmembrane region" description="Helical" evidence="6">
    <location>
        <begin position="52"/>
        <end position="77"/>
    </location>
</feature>
<evidence type="ECO:0000256" key="2">
    <source>
        <dbReference type="ARBA" id="ARBA00022475"/>
    </source>
</evidence>
<dbReference type="PANTHER" id="PTHR33529:SF2">
    <property type="entry name" value="LIPOPOLYSACCHARIDE EXPORT SYSTEM PERMEASE PROTEIN LPTG"/>
    <property type="match status" value="1"/>
</dbReference>
<reference evidence="8" key="1">
    <citation type="submission" date="2023-07" db="EMBL/GenBank/DDBJ databases">
        <title>Characterization of two Paracoccaceae strains isolated from Phycosphere and proposal of Xinfangfangia lacusdiani sp. nov.</title>
        <authorList>
            <person name="Deng Y."/>
            <person name="Zhang Y.Q."/>
        </authorList>
    </citation>
    <scope>NUCLEOTIDE SEQUENCE [LARGE SCALE GENOMIC DNA]</scope>
    <source>
        <strain evidence="8">CPCC 101403</strain>
    </source>
</reference>
<evidence type="ECO:0000256" key="1">
    <source>
        <dbReference type="ARBA" id="ARBA00004651"/>
    </source>
</evidence>
<feature type="transmembrane region" description="Helical" evidence="6">
    <location>
        <begin position="290"/>
        <end position="307"/>
    </location>
</feature>
<dbReference type="RefSeq" id="WP_311758762.1">
    <property type="nucleotide sequence ID" value="NZ_JAVRQI010000004.1"/>
</dbReference>
<gene>
    <name evidence="7" type="primary">lptG</name>
    <name evidence="7" type="ORF">RM190_07040</name>
</gene>
<keyword evidence="4 6" id="KW-1133">Transmembrane helix</keyword>
<feature type="transmembrane region" description="Helical" evidence="6">
    <location>
        <begin position="349"/>
        <end position="368"/>
    </location>
</feature>
<dbReference type="InterPro" id="IPR030923">
    <property type="entry name" value="LptG"/>
</dbReference>
<evidence type="ECO:0000313" key="7">
    <source>
        <dbReference type="EMBL" id="MDT1061608.1"/>
    </source>
</evidence>
<organism evidence="7 8">
    <name type="scientific">Paracoccus broussonetiae</name>
    <dbReference type="NCBI Taxonomy" id="3075834"/>
    <lineage>
        <taxon>Bacteria</taxon>
        <taxon>Pseudomonadati</taxon>
        <taxon>Pseudomonadota</taxon>
        <taxon>Alphaproteobacteria</taxon>
        <taxon>Rhodobacterales</taxon>
        <taxon>Paracoccaceae</taxon>
        <taxon>Paracoccus</taxon>
    </lineage>
</organism>
<evidence type="ECO:0000313" key="8">
    <source>
        <dbReference type="Proteomes" id="UP001251085"/>
    </source>
</evidence>
<dbReference type="NCBIfam" id="TIGR04408">
    <property type="entry name" value="LptG_lptG"/>
    <property type="match status" value="1"/>
</dbReference>
<dbReference type="Pfam" id="PF03739">
    <property type="entry name" value="LptF_LptG"/>
    <property type="match status" value="1"/>
</dbReference>
<keyword evidence="8" id="KW-1185">Reference proteome</keyword>
<dbReference type="EMBL" id="JAVRQI010000004">
    <property type="protein sequence ID" value="MDT1061608.1"/>
    <property type="molecule type" value="Genomic_DNA"/>
</dbReference>
<dbReference type="Proteomes" id="UP001251085">
    <property type="component" value="Unassembled WGS sequence"/>
</dbReference>
<accession>A0ABU3EBK9</accession>
<feature type="transmembrane region" description="Helical" evidence="6">
    <location>
        <begin position="12"/>
        <end position="32"/>
    </location>
</feature>
<evidence type="ECO:0000256" key="4">
    <source>
        <dbReference type="ARBA" id="ARBA00022989"/>
    </source>
</evidence>
<name>A0ABU3EBK9_9RHOB</name>
<dbReference type="InterPro" id="IPR005495">
    <property type="entry name" value="LptG/LptF_permease"/>
</dbReference>
<feature type="transmembrane region" description="Helical" evidence="6">
    <location>
        <begin position="319"/>
        <end position="337"/>
    </location>
</feature>
<feature type="transmembrane region" description="Helical" evidence="6">
    <location>
        <begin position="98"/>
        <end position="117"/>
    </location>
</feature>
<evidence type="ECO:0000256" key="5">
    <source>
        <dbReference type="ARBA" id="ARBA00023136"/>
    </source>
</evidence>
<protein>
    <submittedName>
        <fullName evidence="7">LPS export ABC transporter permease LptG</fullName>
    </submittedName>
</protein>
<keyword evidence="3 6" id="KW-0812">Transmembrane</keyword>
<keyword evidence="5 6" id="KW-0472">Membrane</keyword>